<dbReference type="AlphaFoldDB" id="A0AA39LWU9"/>
<feature type="region of interest" description="Disordered" evidence="1">
    <location>
        <begin position="167"/>
        <end position="202"/>
    </location>
</feature>
<reference evidence="2" key="1">
    <citation type="submission" date="2023-06" db="EMBL/GenBank/DDBJ databases">
        <title>Genomic analysis of the entomopathogenic nematode Steinernema hermaphroditum.</title>
        <authorList>
            <person name="Schwarz E.M."/>
            <person name="Heppert J.K."/>
            <person name="Baniya A."/>
            <person name="Schwartz H.T."/>
            <person name="Tan C.-H."/>
            <person name="Antoshechkin I."/>
            <person name="Sternberg P.W."/>
            <person name="Goodrich-Blair H."/>
            <person name="Dillman A.R."/>
        </authorList>
    </citation>
    <scope>NUCLEOTIDE SEQUENCE</scope>
    <source>
        <strain evidence="2">PS9179</strain>
        <tissue evidence="2">Whole animal</tissue>
    </source>
</reference>
<feature type="compositionally biased region" description="Low complexity" evidence="1">
    <location>
        <begin position="296"/>
        <end position="313"/>
    </location>
</feature>
<dbReference type="EMBL" id="JAUCMV010000003">
    <property type="protein sequence ID" value="KAK0412547.1"/>
    <property type="molecule type" value="Genomic_DNA"/>
</dbReference>
<feature type="region of interest" description="Disordered" evidence="1">
    <location>
        <begin position="218"/>
        <end position="276"/>
    </location>
</feature>
<accession>A0AA39LWU9</accession>
<feature type="compositionally biased region" description="Polar residues" evidence="1">
    <location>
        <begin position="193"/>
        <end position="202"/>
    </location>
</feature>
<gene>
    <name evidence="2" type="ORF">QR680_006273</name>
</gene>
<proteinExistence type="predicted"/>
<protein>
    <submittedName>
        <fullName evidence="2">Uncharacterized protein</fullName>
    </submittedName>
</protein>
<evidence type="ECO:0000313" key="2">
    <source>
        <dbReference type="EMBL" id="KAK0412547.1"/>
    </source>
</evidence>
<feature type="region of interest" description="Disordered" evidence="1">
    <location>
        <begin position="296"/>
        <end position="318"/>
    </location>
</feature>
<evidence type="ECO:0000256" key="1">
    <source>
        <dbReference type="SAM" id="MobiDB-lite"/>
    </source>
</evidence>
<dbReference type="PANTHER" id="PTHR31128:SF9">
    <property type="entry name" value="DUF3444 DOMAIN-CONTAINING PROTEIN-RELATED"/>
    <property type="match status" value="1"/>
</dbReference>
<dbReference type="Proteomes" id="UP001175271">
    <property type="component" value="Unassembled WGS sequence"/>
</dbReference>
<organism evidence="2 3">
    <name type="scientific">Steinernema hermaphroditum</name>
    <dbReference type="NCBI Taxonomy" id="289476"/>
    <lineage>
        <taxon>Eukaryota</taxon>
        <taxon>Metazoa</taxon>
        <taxon>Ecdysozoa</taxon>
        <taxon>Nematoda</taxon>
        <taxon>Chromadorea</taxon>
        <taxon>Rhabditida</taxon>
        <taxon>Tylenchina</taxon>
        <taxon>Panagrolaimomorpha</taxon>
        <taxon>Strongyloidoidea</taxon>
        <taxon>Steinernematidae</taxon>
        <taxon>Steinernema</taxon>
    </lineage>
</organism>
<comment type="caution">
    <text evidence="2">The sequence shown here is derived from an EMBL/GenBank/DDBJ whole genome shotgun (WGS) entry which is preliminary data.</text>
</comment>
<keyword evidence="3" id="KW-1185">Reference proteome</keyword>
<feature type="compositionally biased region" description="Low complexity" evidence="1">
    <location>
        <begin position="231"/>
        <end position="271"/>
    </location>
</feature>
<feature type="region of interest" description="Disordered" evidence="1">
    <location>
        <begin position="356"/>
        <end position="386"/>
    </location>
</feature>
<sequence length="518" mass="57445">MGTLTLLRTVAVHSRRDTLNMCEPTLFCLSVSLFPLSVSPRRSPSSVVCVCVIPNRLPPIAVVALCPPTSPQHSPSFLLVLASSTDRCCTLSAVIGIIRCSRITSSRLQQSKSATMRDANCSRKCKRTDSLLRYPIQHRLHRLENVSDGDSSTTVEETSWSRFSVSSTGLSAKDDDSTPLTLTTLSRTPETTAVDSRSASSTGEKFDTLTVYDDFSTLVSSTSDPHKPKTRTSGTSTFTSTTTSHGSQTSTESASTVTVTTTTTQSDSVDVPSPVMMKPRVAAGQDCDRKRNLDFSFSDSSTESSGGSNKESGGSSGAQSVYYTDKITLCLKGKCKVFAFDRVNCRCNDSQWSREEDCSNSKEKKMQSEPSLSSCTSLSEDSTKHYVDTRPQVEPPILNEQHMWRYVGVLTHEEAEKAVRNRTDFRLYHQFVPGMDYSGVERLPLVVVYQSSKRLVYHWRVHSLGRFEEDAGKTMYKLEYYYVEQGGPTCRTLNDLLDIYADHAYSVDGQIENFFVYE</sequence>
<dbReference type="PANTHER" id="PTHR31128">
    <property type="entry name" value="PROTEIN CBR-CLEC-135-RELATED"/>
    <property type="match status" value="1"/>
</dbReference>
<evidence type="ECO:0000313" key="3">
    <source>
        <dbReference type="Proteomes" id="UP001175271"/>
    </source>
</evidence>
<name>A0AA39LWU9_9BILA</name>
<feature type="compositionally biased region" description="Basic and acidic residues" evidence="1">
    <location>
        <begin position="356"/>
        <end position="367"/>
    </location>
</feature>
<feature type="compositionally biased region" description="Low complexity" evidence="1">
    <location>
        <begin position="178"/>
        <end position="192"/>
    </location>
</feature>
<feature type="compositionally biased region" description="Low complexity" evidence="1">
    <location>
        <begin position="368"/>
        <end position="380"/>
    </location>
</feature>